<reference evidence="1 2" key="2">
    <citation type="submission" date="2018-11" db="EMBL/GenBank/DDBJ databases">
        <authorList>
            <consortium name="Pathogen Informatics"/>
        </authorList>
    </citation>
    <scope>NUCLEOTIDE SEQUENCE [LARGE SCALE GENOMIC DNA]</scope>
</reference>
<evidence type="ECO:0000313" key="1">
    <source>
        <dbReference type="EMBL" id="VDO24561.1"/>
    </source>
</evidence>
<accession>A0A0R3QNW3</accession>
<evidence type="ECO:0000313" key="2">
    <source>
        <dbReference type="Proteomes" id="UP000280834"/>
    </source>
</evidence>
<gene>
    <name evidence="1" type="ORF">BTMF_LOCUS7449</name>
</gene>
<sequence>MNGQRYFGAKRNGTLETEQKNGVGQAAQCRWSCSGTDYHGILFCNDRSFCGCNGRVG</sequence>
<name>A0A0R3QNW3_9BILA</name>
<evidence type="ECO:0000313" key="3">
    <source>
        <dbReference type="WBParaSite" id="BTMF_0000939801-mRNA-1"/>
    </source>
</evidence>
<dbReference type="AlphaFoldDB" id="A0A0R3QNW3"/>
<dbReference type="WBParaSite" id="BTMF_0000939801-mRNA-1">
    <property type="protein sequence ID" value="BTMF_0000939801-mRNA-1"/>
    <property type="gene ID" value="BTMF_0000939801"/>
</dbReference>
<organism evidence="3">
    <name type="scientific">Brugia timori</name>
    <dbReference type="NCBI Taxonomy" id="42155"/>
    <lineage>
        <taxon>Eukaryota</taxon>
        <taxon>Metazoa</taxon>
        <taxon>Ecdysozoa</taxon>
        <taxon>Nematoda</taxon>
        <taxon>Chromadorea</taxon>
        <taxon>Rhabditida</taxon>
        <taxon>Spirurina</taxon>
        <taxon>Spiruromorpha</taxon>
        <taxon>Filarioidea</taxon>
        <taxon>Onchocercidae</taxon>
        <taxon>Brugia</taxon>
    </lineage>
</organism>
<dbReference type="Proteomes" id="UP000280834">
    <property type="component" value="Unassembled WGS sequence"/>
</dbReference>
<reference evidence="3" key="1">
    <citation type="submission" date="2017-02" db="UniProtKB">
        <authorList>
            <consortium name="WormBaseParasite"/>
        </authorList>
    </citation>
    <scope>IDENTIFICATION</scope>
</reference>
<protein>
    <submittedName>
        <fullName evidence="3">WSC domain-containing protein</fullName>
    </submittedName>
</protein>
<keyword evidence="2" id="KW-1185">Reference proteome</keyword>
<proteinExistence type="predicted"/>
<dbReference type="EMBL" id="UZAG01015944">
    <property type="protein sequence ID" value="VDO24561.1"/>
    <property type="molecule type" value="Genomic_DNA"/>
</dbReference>